<dbReference type="EMBL" id="RJKE01000001">
    <property type="protein sequence ID" value="ROO89294.1"/>
    <property type="molecule type" value="Genomic_DNA"/>
</dbReference>
<accession>A0A3N1D6Z4</accession>
<evidence type="ECO:0000313" key="1">
    <source>
        <dbReference type="EMBL" id="ROO89294.1"/>
    </source>
</evidence>
<dbReference type="Proteomes" id="UP000272400">
    <property type="component" value="Unassembled WGS sequence"/>
</dbReference>
<dbReference type="RefSeq" id="WP_123668417.1">
    <property type="nucleotide sequence ID" value="NZ_RJKE01000001.1"/>
</dbReference>
<protein>
    <submittedName>
        <fullName evidence="1">Uncharacterized protein</fullName>
    </submittedName>
</protein>
<organism evidence="1 2">
    <name type="scientific">Actinocorallia herbida</name>
    <dbReference type="NCBI Taxonomy" id="58109"/>
    <lineage>
        <taxon>Bacteria</taxon>
        <taxon>Bacillati</taxon>
        <taxon>Actinomycetota</taxon>
        <taxon>Actinomycetes</taxon>
        <taxon>Streptosporangiales</taxon>
        <taxon>Thermomonosporaceae</taxon>
        <taxon>Actinocorallia</taxon>
    </lineage>
</organism>
<dbReference type="AlphaFoldDB" id="A0A3N1D6Z4"/>
<evidence type="ECO:0000313" key="2">
    <source>
        <dbReference type="Proteomes" id="UP000272400"/>
    </source>
</evidence>
<proteinExistence type="predicted"/>
<gene>
    <name evidence="1" type="ORF">EDD29_6983</name>
</gene>
<comment type="caution">
    <text evidence="1">The sequence shown here is derived from an EMBL/GenBank/DDBJ whole genome shotgun (WGS) entry which is preliminary data.</text>
</comment>
<dbReference type="OrthoDB" id="3478358at2"/>
<reference evidence="1 2" key="1">
    <citation type="submission" date="2018-11" db="EMBL/GenBank/DDBJ databases">
        <title>Sequencing the genomes of 1000 actinobacteria strains.</title>
        <authorList>
            <person name="Klenk H.-P."/>
        </authorList>
    </citation>
    <scope>NUCLEOTIDE SEQUENCE [LARGE SCALE GENOMIC DNA]</scope>
    <source>
        <strain evidence="1 2">DSM 44254</strain>
    </source>
</reference>
<keyword evidence="2" id="KW-1185">Reference proteome</keyword>
<name>A0A3N1D6Z4_9ACTN</name>
<sequence>MVSMTFEAGRDMDPVATVKLCGAGWEINIRAIPAEFARLTGIRDTDWETSGSIGAGTCAGAPAFWVQHEGNAVILVGQDDETWDFAVTIPLETVDEIATAASATVPV</sequence>